<accession>A0A2J0Z562</accession>
<dbReference type="SUPFAM" id="SSF48008">
    <property type="entry name" value="GntR ligand-binding domain-like"/>
    <property type="match status" value="1"/>
</dbReference>
<protein>
    <submittedName>
        <fullName evidence="4">GntR family transcriptional regulator</fullName>
    </submittedName>
</protein>
<evidence type="ECO:0000313" key="5">
    <source>
        <dbReference type="Proteomes" id="UP000231987"/>
    </source>
</evidence>
<dbReference type="PANTHER" id="PTHR43537">
    <property type="entry name" value="TRANSCRIPTIONAL REGULATOR, GNTR FAMILY"/>
    <property type="match status" value="1"/>
</dbReference>
<proteinExistence type="predicted"/>
<evidence type="ECO:0000313" key="4">
    <source>
        <dbReference type="EMBL" id="PJR15630.1"/>
    </source>
</evidence>
<dbReference type="Gene3D" id="1.10.10.10">
    <property type="entry name" value="Winged helix-like DNA-binding domain superfamily/Winged helix DNA-binding domain"/>
    <property type="match status" value="1"/>
</dbReference>
<dbReference type="GO" id="GO:0003700">
    <property type="term" value="F:DNA-binding transcription factor activity"/>
    <property type="evidence" value="ECO:0007669"/>
    <property type="project" value="InterPro"/>
</dbReference>
<dbReference type="SMART" id="SM00345">
    <property type="entry name" value="HTH_GNTR"/>
    <property type="match status" value="1"/>
</dbReference>
<dbReference type="Gene3D" id="1.20.120.530">
    <property type="entry name" value="GntR ligand-binding domain-like"/>
    <property type="match status" value="1"/>
</dbReference>
<organism evidence="4 5">
    <name type="scientific">Rhizobium meliloti</name>
    <name type="common">Ensifer meliloti</name>
    <name type="synonym">Sinorhizobium meliloti</name>
    <dbReference type="NCBI Taxonomy" id="382"/>
    <lineage>
        <taxon>Bacteria</taxon>
        <taxon>Pseudomonadati</taxon>
        <taxon>Pseudomonadota</taxon>
        <taxon>Alphaproteobacteria</taxon>
        <taxon>Hyphomicrobiales</taxon>
        <taxon>Rhizobiaceae</taxon>
        <taxon>Sinorhizobium/Ensifer group</taxon>
        <taxon>Sinorhizobium</taxon>
    </lineage>
</organism>
<dbReference type="PROSITE" id="PS50949">
    <property type="entry name" value="HTH_GNTR"/>
    <property type="match status" value="1"/>
</dbReference>
<reference evidence="4 5" key="1">
    <citation type="submission" date="2017-06" db="EMBL/GenBank/DDBJ databases">
        <title>Ensifer strains isolated from leguminous trees and herbs display diverse denitrification phenotypes with some acting as strong N2O sinks.</title>
        <authorList>
            <person name="Woliy K."/>
            <person name="Mania D."/>
            <person name="Bakken L.R."/>
            <person name="Frostegard A."/>
        </authorList>
    </citation>
    <scope>NUCLEOTIDE SEQUENCE [LARGE SCALE GENOMIC DNA]</scope>
    <source>
        <strain evidence="4 5">AC50a</strain>
    </source>
</reference>
<evidence type="ECO:0000256" key="2">
    <source>
        <dbReference type="ARBA" id="ARBA00023125"/>
    </source>
</evidence>
<name>A0A2J0Z562_RHIML</name>
<dbReference type="EMBL" id="NJGD01000003">
    <property type="protein sequence ID" value="PJR15630.1"/>
    <property type="molecule type" value="Genomic_DNA"/>
</dbReference>
<keyword evidence="1" id="KW-0805">Transcription regulation</keyword>
<gene>
    <name evidence="4" type="ORF">CEJ86_07885</name>
</gene>
<dbReference type="PRINTS" id="PR00035">
    <property type="entry name" value="HTHGNTR"/>
</dbReference>
<dbReference type="AlphaFoldDB" id="A0A2J0Z562"/>
<keyword evidence="2" id="KW-0238">DNA-binding</keyword>
<dbReference type="InterPro" id="IPR008920">
    <property type="entry name" value="TF_FadR/GntR_C"/>
</dbReference>
<dbReference type="Proteomes" id="UP000231987">
    <property type="component" value="Unassembled WGS sequence"/>
</dbReference>
<comment type="caution">
    <text evidence="4">The sequence shown here is derived from an EMBL/GenBank/DDBJ whole genome shotgun (WGS) entry which is preliminary data.</text>
</comment>
<evidence type="ECO:0000256" key="1">
    <source>
        <dbReference type="ARBA" id="ARBA00023015"/>
    </source>
</evidence>
<dbReference type="SUPFAM" id="SSF46785">
    <property type="entry name" value="Winged helix' DNA-binding domain"/>
    <property type="match status" value="1"/>
</dbReference>
<evidence type="ECO:0000256" key="3">
    <source>
        <dbReference type="ARBA" id="ARBA00023163"/>
    </source>
</evidence>
<dbReference type="InterPro" id="IPR036388">
    <property type="entry name" value="WH-like_DNA-bd_sf"/>
</dbReference>
<dbReference type="Pfam" id="PF00392">
    <property type="entry name" value="GntR"/>
    <property type="match status" value="1"/>
</dbReference>
<dbReference type="SMART" id="SM00895">
    <property type="entry name" value="FCD"/>
    <property type="match status" value="1"/>
</dbReference>
<dbReference type="CDD" id="cd07377">
    <property type="entry name" value="WHTH_GntR"/>
    <property type="match status" value="1"/>
</dbReference>
<dbReference type="InterPro" id="IPR036390">
    <property type="entry name" value="WH_DNA-bd_sf"/>
</dbReference>
<dbReference type="PANTHER" id="PTHR43537:SF5">
    <property type="entry name" value="UXU OPERON TRANSCRIPTIONAL REGULATOR"/>
    <property type="match status" value="1"/>
</dbReference>
<dbReference type="Pfam" id="PF07729">
    <property type="entry name" value="FCD"/>
    <property type="match status" value="1"/>
</dbReference>
<dbReference type="InterPro" id="IPR011711">
    <property type="entry name" value="GntR_C"/>
</dbReference>
<keyword evidence="3" id="KW-0804">Transcription</keyword>
<sequence length="243" mass="27032">MPAKSPILESLAETRPSSYADQVYGRILHDILNGIFQPGARLPTENELAERFGVSRPVVREALARLRVDGLVEARRGSGTYVLSRPSQDLPNLADLEDISRFLRYQELRFYVEGQAAALAAERRTEKQLAAILEAHEAFAHEVGRGAFLPESDRRFHLAICEGTGNEFFAKALEGSEVSLTSFMNVSLALTRSGSQARARRVIAEHAEIVEAIRTKDSVWARVAMETHIIKARRRMTDGTIDS</sequence>
<dbReference type="InterPro" id="IPR000524">
    <property type="entry name" value="Tscrpt_reg_HTH_GntR"/>
</dbReference>
<dbReference type="GO" id="GO:0003677">
    <property type="term" value="F:DNA binding"/>
    <property type="evidence" value="ECO:0007669"/>
    <property type="project" value="UniProtKB-KW"/>
</dbReference>
<dbReference type="RefSeq" id="WP_100670902.1">
    <property type="nucleotide sequence ID" value="NZ_JAHVCK010000005.1"/>
</dbReference>